<organism evidence="2 3">
    <name type="scientific">Alkaliphilus flagellatus</name>
    <dbReference type="NCBI Taxonomy" id="2841507"/>
    <lineage>
        <taxon>Bacteria</taxon>
        <taxon>Bacillati</taxon>
        <taxon>Bacillota</taxon>
        <taxon>Clostridia</taxon>
        <taxon>Peptostreptococcales</taxon>
        <taxon>Natronincolaceae</taxon>
        <taxon>Alkaliphilus</taxon>
    </lineage>
</organism>
<protein>
    <submittedName>
        <fullName evidence="2">Uncharacterized protein</fullName>
    </submittedName>
</protein>
<name>A0ABS6G5R2_9FIRM</name>
<keyword evidence="1" id="KW-0472">Membrane</keyword>
<evidence type="ECO:0000313" key="2">
    <source>
        <dbReference type="EMBL" id="MBU5676711.1"/>
    </source>
</evidence>
<dbReference type="EMBL" id="JAHLQK010000003">
    <property type="protein sequence ID" value="MBU5676711.1"/>
    <property type="molecule type" value="Genomic_DNA"/>
</dbReference>
<feature type="transmembrane region" description="Helical" evidence="1">
    <location>
        <begin position="121"/>
        <end position="142"/>
    </location>
</feature>
<sequence length="162" mass="18145">MDRMPINVVVFGSIPEAILVISLGLILIGMRPPFRKIVLAAIIQGVAAYYIRRNVGFGLHILLQYITMCILVWLIIRTPIYLSLLGVLIGVTITGLIEGTMVLIIPKLIGVSVAEIMSRSWLRVALFLPHLCILSILVYLCLKHNFTLEDEIGILRINKRQD</sequence>
<keyword evidence="1" id="KW-1133">Transmembrane helix</keyword>
<feature type="transmembrane region" description="Helical" evidence="1">
    <location>
        <begin position="6"/>
        <end position="27"/>
    </location>
</feature>
<keyword evidence="1" id="KW-0812">Transmembrane</keyword>
<gene>
    <name evidence="2" type="ORF">KQI88_09790</name>
</gene>
<keyword evidence="3" id="KW-1185">Reference proteome</keyword>
<dbReference type="RefSeq" id="WP_216416814.1">
    <property type="nucleotide sequence ID" value="NZ_JAHLQK010000003.1"/>
</dbReference>
<evidence type="ECO:0000313" key="3">
    <source>
        <dbReference type="Proteomes" id="UP000779508"/>
    </source>
</evidence>
<accession>A0ABS6G5R2</accession>
<reference evidence="2 3" key="1">
    <citation type="submission" date="2021-06" db="EMBL/GenBank/DDBJ databases">
        <authorList>
            <person name="Sun Q."/>
            <person name="Li D."/>
        </authorList>
    </citation>
    <scope>NUCLEOTIDE SEQUENCE [LARGE SCALE GENOMIC DNA]</scope>
    <source>
        <strain evidence="2 3">MSJ-5</strain>
    </source>
</reference>
<proteinExistence type="predicted"/>
<feature type="transmembrane region" description="Helical" evidence="1">
    <location>
        <begin position="57"/>
        <end position="76"/>
    </location>
</feature>
<dbReference type="Proteomes" id="UP000779508">
    <property type="component" value="Unassembled WGS sequence"/>
</dbReference>
<comment type="caution">
    <text evidence="2">The sequence shown here is derived from an EMBL/GenBank/DDBJ whole genome shotgun (WGS) entry which is preliminary data.</text>
</comment>
<evidence type="ECO:0000256" key="1">
    <source>
        <dbReference type="SAM" id="Phobius"/>
    </source>
</evidence>
<feature type="transmembrane region" description="Helical" evidence="1">
    <location>
        <begin position="83"/>
        <end position="109"/>
    </location>
</feature>